<feature type="region of interest" description="Disordered" evidence="1">
    <location>
        <begin position="134"/>
        <end position="160"/>
    </location>
</feature>
<evidence type="ECO:0000256" key="1">
    <source>
        <dbReference type="SAM" id="MobiDB-lite"/>
    </source>
</evidence>
<gene>
    <name evidence="2" type="ORF">BHYA_0193g00070</name>
</gene>
<comment type="caution">
    <text evidence="2">The sequence shown here is derived from an EMBL/GenBank/DDBJ whole genome shotgun (WGS) entry which is preliminary data.</text>
</comment>
<dbReference type="Proteomes" id="UP000297814">
    <property type="component" value="Unassembled WGS sequence"/>
</dbReference>
<dbReference type="AlphaFoldDB" id="A0A4Z1GKX3"/>
<protein>
    <submittedName>
        <fullName evidence="2">Uncharacterized protein</fullName>
    </submittedName>
</protein>
<feature type="compositionally biased region" description="Polar residues" evidence="1">
    <location>
        <begin position="147"/>
        <end position="160"/>
    </location>
</feature>
<feature type="region of interest" description="Disordered" evidence="1">
    <location>
        <begin position="1"/>
        <end position="43"/>
    </location>
</feature>
<organism evidence="2 3">
    <name type="scientific">Botrytis hyacinthi</name>
    <dbReference type="NCBI Taxonomy" id="278943"/>
    <lineage>
        <taxon>Eukaryota</taxon>
        <taxon>Fungi</taxon>
        <taxon>Dikarya</taxon>
        <taxon>Ascomycota</taxon>
        <taxon>Pezizomycotina</taxon>
        <taxon>Leotiomycetes</taxon>
        <taxon>Helotiales</taxon>
        <taxon>Sclerotiniaceae</taxon>
        <taxon>Botrytis</taxon>
    </lineage>
</organism>
<proteinExistence type="predicted"/>
<dbReference type="EMBL" id="PQXK01000193">
    <property type="protein sequence ID" value="TGO34523.1"/>
    <property type="molecule type" value="Genomic_DNA"/>
</dbReference>
<reference evidence="2 3" key="1">
    <citation type="submission" date="2017-12" db="EMBL/GenBank/DDBJ databases">
        <title>Comparative genomics of Botrytis spp.</title>
        <authorList>
            <person name="Valero-Jimenez C.A."/>
            <person name="Tapia P."/>
            <person name="Veloso J."/>
            <person name="Silva-Moreno E."/>
            <person name="Staats M."/>
            <person name="Valdes J.H."/>
            <person name="Van Kan J.A.L."/>
        </authorList>
    </citation>
    <scope>NUCLEOTIDE SEQUENCE [LARGE SCALE GENOMIC DNA]</scope>
    <source>
        <strain evidence="2 3">Bh0001</strain>
    </source>
</reference>
<keyword evidence="3" id="KW-1185">Reference proteome</keyword>
<accession>A0A4Z1GKX3</accession>
<sequence length="455" mass="51505">MVTEGKIAVKGAEGQNIERSTEVAGKKVDGNNGEKPEKKRKTIAEMDEELRAKMEGREGAAGVSYEGGKPTDILGHDVDYSRAKREFLTDISADTSETEIHPRKKRKVQPEDFERSMQDGIAVCSNVFNPSSTDNIDDITHSKAEQSQKSSSNGVDTCSNRNKKPRCILVCPEQGRTDDQEIENYYDGSCDITTPTHYFGQPYEERIRESMAGNDFIVERGVIHFWRVEGKKDLAHFVLRPLPHLDWGIGEDPTLGSYEGPLLTLVGKRWPKNKGDKVMCVVEKRMLTMDELEEYMSNVTENPDRIATADGIYAIINNGEGSHLAYHIASAARGKGSKSLSSLGVRVKGSFICWVKNPKASGTDIDKPRLYWKWLQDEFRGLLWTPLVQEHLVMEEEKLNDAEFAADFEKELIELDYVGLDIAPLEDDHPIFELFEAVIDEFSIQWYPWEWMRST</sequence>
<feature type="compositionally biased region" description="Basic and acidic residues" evidence="1">
    <location>
        <begin position="19"/>
        <end position="37"/>
    </location>
</feature>
<evidence type="ECO:0000313" key="2">
    <source>
        <dbReference type="EMBL" id="TGO34523.1"/>
    </source>
</evidence>
<name>A0A4Z1GKX3_9HELO</name>
<evidence type="ECO:0000313" key="3">
    <source>
        <dbReference type="Proteomes" id="UP000297814"/>
    </source>
</evidence>